<sequence length="741" mass="85373">MAQTTEPSDFTHSIESERPNLVVAEERIKKAEDLLCEKLNLSKLRLVEIPVSVLDLTHIRDQRCSVALVSTGQTSHRGIADEQDRPNSNFNFYETVLDSTNGDSAASKNLDDSVDKIDGVKQFALNADNEVGSKDKQNVEDGSKNMVLREGDERNEESFGSTGCGDANCLAKLMTDLNLEGQKNVTTEDDSDPPPNPLESKSHVYRKVESAYFRSRRTRKPIGKNAFAVYPSQSARHEALLPDEPSMPSLKQIRTRHMDEKKRKFRQKILATRQTAVQKLKDAERIRSWRQEYLDKQRQKIWEYLQKNEQEIKNESSIRMLSAPFDVGEADLKVIGSNDLHTIRQKTIRPSPKPEPLDPHVTLQLEMARQVWLRLFDNLYASDKSVERDKRLAKQVKEHTETVAERFIAPFPKSKEAVHNELLGAKRDLDRAIRLHQRVRQRLETLHHFHGSNRLLLSKNPRFRCVILYEQKTNGLSERIYLVNACEHSLSQKKLEVLRDKLLVKHMVDSEFREVPSEFLNAAWFVEEYTHYMKNSRVSATALVEAGWQGCTHMTGKILNHGFVWIFNGGVEPETIMSIENNNVAQQWAHKESKYICLHIEQSQEDTKGQSFSFEADQALCDERNVFDSIIWIPALNENRLSVSHNCPFTGGFQITSITELPDRKVYDGIPENLNPLETKYQKPRHIWISAGFKLPSWLMEQRQRDGGAIRNQDQWWTHLMSQKRESFAFSKSFEVGIRRA</sequence>
<name>A0A1S8WK18_OPIVI</name>
<evidence type="ECO:0000313" key="2">
    <source>
        <dbReference type="Proteomes" id="UP000243686"/>
    </source>
</evidence>
<protein>
    <submittedName>
        <fullName evidence="1">Uncharacterized protein</fullName>
    </submittedName>
</protein>
<dbReference type="AlphaFoldDB" id="A0A1S8WK18"/>
<gene>
    <name evidence="1" type="ORF">X801_09418</name>
</gene>
<keyword evidence="2" id="KW-1185">Reference proteome</keyword>
<dbReference type="Proteomes" id="UP000243686">
    <property type="component" value="Unassembled WGS sequence"/>
</dbReference>
<evidence type="ECO:0000313" key="1">
    <source>
        <dbReference type="EMBL" id="OON14788.1"/>
    </source>
</evidence>
<dbReference type="EMBL" id="KV906413">
    <property type="protein sequence ID" value="OON14788.1"/>
    <property type="molecule type" value="Genomic_DNA"/>
</dbReference>
<organism evidence="1 2">
    <name type="scientific">Opisthorchis viverrini</name>
    <name type="common">Southeast Asian liver fluke</name>
    <dbReference type="NCBI Taxonomy" id="6198"/>
    <lineage>
        <taxon>Eukaryota</taxon>
        <taxon>Metazoa</taxon>
        <taxon>Spiralia</taxon>
        <taxon>Lophotrochozoa</taxon>
        <taxon>Platyhelminthes</taxon>
        <taxon>Trematoda</taxon>
        <taxon>Digenea</taxon>
        <taxon>Opisthorchiida</taxon>
        <taxon>Opisthorchiata</taxon>
        <taxon>Opisthorchiidae</taxon>
        <taxon>Opisthorchis</taxon>
    </lineage>
</organism>
<feature type="non-terminal residue" evidence="1">
    <location>
        <position position="741"/>
    </location>
</feature>
<proteinExistence type="predicted"/>
<reference evidence="1 2" key="1">
    <citation type="submission" date="2015-03" db="EMBL/GenBank/DDBJ databases">
        <title>Draft genome of the nematode, Opisthorchis viverrini.</title>
        <authorList>
            <person name="Mitreva M."/>
        </authorList>
    </citation>
    <scope>NUCLEOTIDE SEQUENCE [LARGE SCALE GENOMIC DNA]</scope>
    <source>
        <strain evidence="1">Khon Kaen</strain>
    </source>
</reference>
<accession>A0A1S8WK18</accession>